<dbReference type="Proteomes" id="UP000246635">
    <property type="component" value="Unassembled WGS sequence"/>
</dbReference>
<keyword evidence="1" id="KW-0812">Transmembrane</keyword>
<evidence type="ECO:0000256" key="1">
    <source>
        <dbReference type="SAM" id="Phobius"/>
    </source>
</evidence>
<protein>
    <submittedName>
        <fullName evidence="2">Uncharacterized protein</fullName>
    </submittedName>
</protein>
<keyword evidence="1" id="KW-1133">Transmembrane helix</keyword>
<gene>
    <name evidence="2" type="ORF">DFQ01_104143</name>
</gene>
<feature type="transmembrane region" description="Helical" evidence="1">
    <location>
        <begin position="12"/>
        <end position="31"/>
    </location>
</feature>
<name>A0A2V2YWH9_9BACL</name>
<proteinExistence type="predicted"/>
<dbReference type="AlphaFoldDB" id="A0A2V2YWH9"/>
<reference evidence="2 3" key="1">
    <citation type="submission" date="2018-05" db="EMBL/GenBank/DDBJ databases">
        <title>Genomic Encyclopedia of Type Strains, Phase III (KMG-III): the genomes of soil and plant-associated and newly described type strains.</title>
        <authorList>
            <person name="Whitman W."/>
        </authorList>
    </citation>
    <scope>NUCLEOTIDE SEQUENCE [LARGE SCALE GENOMIC DNA]</scope>
    <source>
        <strain evidence="2 3">CECT 5696</strain>
    </source>
</reference>
<dbReference type="EMBL" id="QGTQ01000004">
    <property type="protein sequence ID" value="PWW05583.1"/>
    <property type="molecule type" value="Genomic_DNA"/>
</dbReference>
<keyword evidence="3" id="KW-1185">Reference proteome</keyword>
<organism evidence="2 3">
    <name type="scientific">Paenibacillus cellulosilyticus</name>
    <dbReference type="NCBI Taxonomy" id="375489"/>
    <lineage>
        <taxon>Bacteria</taxon>
        <taxon>Bacillati</taxon>
        <taxon>Bacillota</taxon>
        <taxon>Bacilli</taxon>
        <taxon>Bacillales</taxon>
        <taxon>Paenibacillaceae</taxon>
        <taxon>Paenibacillus</taxon>
    </lineage>
</organism>
<evidence type="ECO:0000313" key="3">
    <source>
        <dbReference type="Proteomes" id="UP000246635"/>
    </source>
</evidence>
<accession>A0A2V2YWH9</accession>
<evidence type="ECO:0000313" key="2">
    <source>
        <dbReference type="EMBL" id="PWW05583.1"/>
    </source>
</evidence>
<sequence>MNKSLSRSEMLISLGFLFMLICAVGAFFFGVEVGKNRTTTQLEASKESTDKKTVSGTLQQQDLVSYYHTVFMPFREFQNEWINVVENANTKQTTDLPTELKRLASMSQKTFNQISAVSMPISTPLEQSQQQLLKSIASFQTVSKRLSTSKDAQSVAQVLTAMHKDADYKAAVAKSLQGQQSYYSAMVQWARTINPDIPQAKGLPDTMNVSYWNSLPLIVKNKLSADLIAASGSVVNYYPQDLTSRIDEFISSGQAKKLKYDLVGPITELLIDTRAVRSGDFKSSMVSQYSKQLLPQLPFFLTDEA</sequence>
<keyword evidence="1" id="KW-0472">Membrane</keyword>
<comment type="caution">
    <text evidence="2">The sequence shown here is derived from an EMBL/GenBank/DDBJ whole genome shotgun (WGS) entry which is preliminary data.</text>
</comment>